<gene>
    <name evidence="2" type="ORF">Cvel_15729</name>
</gene>
<feature type="repeat" description="ANK" evidence="1">
    <location>
        <begin position="210"/>
        <end position="242"/>
    </location>
</feature>
<dbReference type="AlphaFoldDB" id="A0A0G4F8L8"/>
<sequence length="771" mass="83368">MKSLEDHVGEMSHSGEVPQRHLNGKVSAVLKAASVRGRADVIRCLCRLHAQPLKGAGEGEESQPESEVRFCLDSSVSQPCLMAAAAGGHTDSVVALMEDGGADPKGSDQFGSTALMVASQNGHVRVAFKLLSSGAHVNRKKARDGFTALILAAQKGHVEVVDLLLRWGAEVMAKNGKGVDALMYVSENGHLEVAELLIASGADVHSERPDGGFALLLASQNGFVNLADLLLRSGANPSKSDQAGWTPLTVAARGGHLQTLSLLLDAGADLGAGGGRALHLAVRNGHLEVTARILKALKEKESTPVANVSFSDKIIEIARENGHADVAALLSGLLSDGDVLDSRSRFDWAASEGESWGPLASLLSKQAVALWPLWVLELLLEKEKPVPRRQDMEETLVQLGASEEKVAKAVEVSSQVGAGPFPSRSGYSIVCLSYAWLSKDHPDPDLFHLKRLVKDIRGRWWARGDRADKVVVFWDLMSLFQKPRDETQNELFKEALNDLEILYSSPHTRVCKSTGVPADSIAYALRGWPCFETFITGFKSPRLVLHLSTLEGEDFERESERETVAQSKQSVQMPACPEEFNSVLDTKKFTNGADAEIVKDLYRGFVFRPARSLKHVQLSGRVLLGDAELQSLVDLLRFLRTNTFLPASVESVDLSRTGVTDVGVAALVEELGRMSRLTRLSLRGTAVGPLTVRALREALEMGGMQNLSFIDFGNVRGVSHECVGDLKEACILSQARKKKWLVIWAGGSGLLGQDAQELKKIGVNVSGVCVR</sequence>
<dbReference type="InterPro" id="IPR002110">
    <property type="entry name" value="Ankyrin_rpt"/>
</dbReference>
<protein>
    <submittedName>
        <fullName evidence="2">Uncharacterized protein</fullName>
    </submittedName>
</protein>
<dbReference type="Gene3D" id="3.80.10.10">
    <property type="entry name" value="Ribonuclease Inhibitor"/>
    <property type="match status" value="1"/>
</dbReference>
<evidence type="ECO:0000313" key="2">
    <source>
        <dbReference type="EMBL" id="CEM08892.1"/>
    </source>
</evidence>
<dbReference type="PRINTS" id="PR01415">
    <property type="entry name" value="ANKYRIN"/>
</dbReference>
<dbReference type="SUPFAM" id="SSF48403">
    <property type="entry name" value="Ankyrin repeat"/>
    <property type="match status" value="1"/>
</dbReference>
<dbReference type="VEuPathDB" id="CryptoDB:Cvel_15729"/>
<feature type="repeat" description="ANK" evidence="1">
    <location>
        <begin position="177"/>
        <end position="209"/>
    </location>
</feature>
<organism evidence="2">
    <name type="scientific">Chromera velia CCMP2878</name>
    <dbReference type="NCBI Taxonomy" id="1169474"/>
    <lineage>
        <taxon>Eukaryota</taxon>
        <taxon>Sar</taxon>
        <taxon>Alveolata</taxon>
        <taxon>Colpodellida</taxon>
        <taxon>Chromeraceae</taxon>
        <taxon>Chromera</taxon>
    </lineage>
</organism>
<dbReference type="EMBL" id="CDMZ01000194">
    <property type="protein sequence ID" value="CEM08892.1"/>
    <property type="molecule type" value="Genomic_DNA"/>
</dbReference>
<dbReference type="SUPFAM" id="SSF52047">
    <property type="entry name" value="RNI-like"/>
    <property type="match status" value="1"/>
</dbReference>
<dbReference type="PhylomeDB" id="A0A0G4F8L8"/>
<feature type="repeat" description="ANK" evidence="1">
    <location>
        <begin position="243"/>
        <end position="275"/>
    </location>
</feature>
<dbReference type="Gene3D" id="1.25.40.20">
    <property type="entry name" value="Ankyrin repeat-containing domain"/>
    <property type="match status" value="2"/>
</dbReference>
<dbReference type="PROSITE" id="PS50088">
    <property type="entry name" value="ANK_REPEAT"/>
    <property type="match status" value="5"/>
</dbReference>
<keyword evidence="1" id="KW-0040">ANK repeat</keyword>
<reference evidence="2" key="1">
    <citation type="submission" date="2014-11" db="EMBL/GenBank/DDBJ databases">
        <authorList>
            <person name="Otto D Thomas"/>
            <person name="Naeem Raeece"/>
        </authorList>
    </citation>
    <scope>NUCLEOTIDE SEQUENCE</scope>
</reference>
<proteinExistence type="predicted"/>
<feature type="repeat" description="ANK" evidence="1">
    <location>
        <begin position="110"/>
        <end position="142"/>
    </location>
</feature>
<feature type="repeat" description="ANK" evidence="1">
    <location>
        <begin position="144"/>
        <end position="176"/>
    </location>
</feature>
<dbReference type="SMART" id="SM00248">
    <property type="entry name" value="ANK"/>
    <property type="match status" value="8"/>
</dbReference>
<dbReference type="PANTHER" id="PTHR44207:SF2">
    <property type="entry name" value="REPEAT PROTEIN, PUTATIVE-RELATED"/>
    <property type="match status" value="1"/>
</dbReference>
<dbReference type="PROSITE" id="PS50297">
    <property type="entry name" value="ANK_REP_REGION"/>
    <property type="match status" value="5"/>
</dbReference>
<accession>A0A0G4F8L8</accession>
<dbReference type="Pfam" id="PF12796">
    <property type="entry name" value="Ank_2"/>
    <property type="match status" value="2"/>
</dbReference>
<name>A0A0G4F8L8_9ALVE</name>
<evidence type="ECO:0000256" key="1">
    <source>
        <dbReference type="PROSITE-ProRule" id="PRU00023"/>
    </source>
</evidence>
<dbReference type="InterPro" id="IPR032675">
    <property type="entry name" value="LRR_dom_sf"/>
</dbReference>
<dbReference type="PANTHER" id="PTHR44207">
    <property type="entry name" value="SURFACE ANTIGEN BSPA-LIKE-RELATED"/>
    <property type="match status" value="1"/>
</dbReference>
<dbReference type="InterPro" id="IPR036770">
    <property type="entry name" value="Ankyrin_rpt-contain_sf"/>
</dbReference>